<name>A0A444U5Y6_ACIRT</name>
<sequence length="119" mass="13568">MTVVVHRSPLDHHYRVDRLRCDRDMWQDPSSSVQADPWEFFRHWAGALSSLRVVLHQAFGAAMTRQSTAPAKKRLLWTGSQVKGRYRSEKRDYWGRMAPSQAVSSGLLVGVVPPRPVTP</sequence>
<comment type="caution">
    <text evidence="1">The sequence shown here is derived from an EMBL/GenBank/DDBJ whole genome shotgun (WGS) entry which is preliminary data.</text>
</comment>
<proteinExistence type="predicted"/>
<dbReference type="EMBL" id="SCEB01215240">
    <property type="protein sequence ID" value="RXM30587.1"/>
    <property type="molecule type" value="Genomic_DNA"/>
</dbReference>
<protein>
    <submittedName>
        <fullName evidence="1">Uncharacterized protein</fullName>
    </submittedName>
</protein>
<evidence type="ECO:0000313" key="2">
    <source>
        <dbReference type="Proteomes" id="UP000289886"/>
    </source>
</evidence>
<dbReference type="Proteomes" id="UP000289886">
    <property type="component" value="Unassembled WGS sequence"/>
</dbReference>
<keyword evidence="2" id="KW-1185">Reference proteome</keyword>
<accession>A0A444U5Y6</accession>
<dbReference type="AlphaFoldDB" id="A0A444U5Y6"/>
<reference evidence="1 2" key="1">
    <citation type="submission" date="2019-01" db="EMBL/GenBank/DDBJ databases">
        <title>Draft Genome and Complete Hox-Cluster Characterization of the Sterlet Sturgeon (Acipenser ruthenus).</title>
        <authorList>
            <person name="Wei Q."/>
        </authorList>
    </citation>
    <scope>NUCLEOTIDE SEQUENCE [LARGE SCALE GENOMIC DNA]</scope>
    <source>
        <strain evidence="1">WHYD16114868_AA</strain>
        <tissue evidence="1">Blood</tissue>
    </source>
</reference>
<evidence type="ECO:0000313" key="1">
    <source>
        <dbReference type="EMBL" id="RXM30587.1"/>
    </source>
</evidence>
<gene>
    <name evidence="1" type="ORF">EOD39_7749</name>
</gene>
<organism evidence="1 2">
    <name type="scientific">Acipenser ruthenus</name>
    <name type="common">Sterlet sturgeon</name>
    <dbReference type="NCBI Taxonomy" id="7906"/>
    <lineage>
        <taxon>Eukaryota</taxon>
        <taxon>Metazoa</taxon>
        <taxon>Chordata</taxon>
        <taxon>Craniata</taxon>
        <taxon>Vertebrata</taxon>
        <taxon>Euteleostomi</taxon>
        <taxon>Actinopterygii</taxon>
        <taxon>Chondrostei</taxon>
        <taxon>Acipenseriformes</taxon>
        <taxon>Acipenseridae</taxon>
        <taxon>Acipenser</taxon>
    </lineage>
</organism>